<feature type="region of interest" description="Disordered" evidence="1">
    <location>
        <begin position="342"/>
        <end position="377"/>
    </location>
</feature>
<dbReference type="Pfam" id="PF00887">
    <property type="entry name" value="ACBP"/>
    <property type="match status" value="2"/>
</dbReference>
<dbReference type="InterPro" id="IPR014352">
    <property type="entry name" value="FERM/acyl-CoA-bd_prot_sf"/>
</dbReference>
<dbReference type="SUPFAM" id="SSF47027">
    <property type="entry name" value="Acyl-CoA binding protein"/>
    <property type="match status" value="2"/>
</dbReference>
<feature type="transmembrane region" description="Helical" evidence="2">
    <location>
        <begin position="447"/>
        <end position="472"/>
    </location>
</feature>
<gene>
    <name evidence="3" type="primary">WBGene00096175</name>
</gene>
<evidence type="ECO:0000313" key="3">
    <source>
        <dbReference type="EnsemblMetazoa" id="PPA06621.1"/>
    </source>
</evidence>
<evidence type="ECO:0000256" key="1">
    <source>
        <dbReference type="SAM" id="MobiDB-lite"/>
    </source>
</evidence>
<dbReference type="InterPro" id="IPR000582">
    <property type="entry name" value="Acyl-CoA-binding_protein"/>
</dbReference>
<protein>
    <submittedName>
        <fullName evidence="3">Uncharacterized protein</fullName>
    </submittedName>
</protein>
<dbReference type="GO" id="GO:0000062">
    <property type="term" value="F:fatty-acyl-CoA binding"/>
    <property type="evidence" value="ECO:0000318"/>
    <property type="project" value="GO_Central"/>
</dbReference>
<evidence type="ECO:0000256" key="2">
    <source>
        <dbReference type="SAM" id="Phobius"/>
    </source>
</evidence>
<sequence>MTPVVDHLQAKREYTLEEKFQACVDIIHALPKTGPAPVTYVAMLAMYGLYKQVTLGPNRTSKPGFWNPEGRAKWDAWTRVSHFSKEDAMTMYLAIVLEAIDVGSETLDWNEMLTKYNHYYEDLGFLRENFRIIDRELVKEDGTQVRRARNGPTDLERLCAGPYTIQEKFQACVDIIRSMPKSAYMDDIKSVLTTGEIGPMPTNFAEMFTMYALYKQATIGQCNTNKPFWNIVERYKWEAWFRLGETNKEQAMAGYVVAVLEKIDWCALNFDWDEMLEEYADDYETLEPILREKFRILDRELIRPDGTRVKPEPFHNRMVGILSFNFDVEKARRYIGDVPRELEQLTPNDPGSDGEYCDVHEDMSRPSSSLEDPDPGSRSMKNFLAKMDTELRTLKTALTTLSSLTESRHHSLMKLIKRSSRVSWRSIFFFLIWPFVAHWMIKYFGRSAFICAIWTIDSLAISANILLIIAILQQIDRSHHHLNNIIFALSHNSYTHSNILCVSAQ</sequence>
<dbReference type="Proteomes" id="UP000005239">
    <property type="component" value="Unassembled WGS sequence"/>
</dbReference>
<name>A0A2A6CMD4_PRIPA</name>
<reference evidence="3" key="2">
    <citation type="submission" date="2022-06" db="UniProtKB">
        <authorList>
            <consortium name="EnsemblMetazoa"/>
        </authorList>
    </citation>
    <scope>IDENTIFICATION</scope>
    <source>
        <strain evidence="3">PS312</strain>
    </source>
</reference>
<dbReference type="GO" id="GO:0006631">
    <property type="term" value="P:fatty acid metabolic process"/>
    <property type="evidence" value="ECO:0000318"/>
    <property type="project" value="GO_Central"/>
</dbReference>
<dbReference type="PANTHER" id="PTHR23310">
    <property type="entry name" value="ACYL-COA-BINDING PROTEIN, ACBP"/>
    <property type="match status" value="1"/>
</dbReference>
<feature type="transmembrane region" description="Helical" evidence="2">
    <location>
        <begin position="422"/>
        <end position="441"/>
    </location>
</feature>
<reference evidence="4" key="1">
    <citation type="journal article" date="2008" name="Nat. Genet.">
        <title>The Pristionchus pacificus genome provides a unique perspective on nematode lifestyle and parasitism.</title>
        <authorList>
            <person name="Dieterich C."/>
            <person name="Clifton S.W."/>
            <person name="Schuster L.N."/>
            <person name="Chinwalla A."/>
            <person name="Delehaunty K."/>
            <person name="Dinkelacker I."/>
            <person name="Fulton L."/>
            <person name="Fulton R."/>
            <person name="Godfrey J."/>
            <person name="Minx P."/>
            <person name="Mitreva M."/>
            <person name="Roeseler W."/>
            <person name="Tian H."/>
            <person name="Witte H."/>
            <person name="Yang S.P."/>
            <person name="Wilson R.K."/>
            <person name="Sommer R.J."/>
        </authorList>
    </citation>
    <scope>NUCLEOTIDE SEQUENCE [LARGE SCALE GENOMIC DNA]</scope>
    <source>
        <strain evidence="4">PS312</strain>
    </source>
</reference>
<dbReference type="OrthoDB" id="71307at2759"/>
<keyword evidence="2" id="KW-1133">Transmembrane helix</keyword>
<dbReference type="EnsemblMetazoa" id="PPA06621.1">
    <property type="protein sequence ID" value="PPA06621.1"/>
    <property type="gene ID" value="WBGene00096175"/>
</dbReference>
<dbReference type="InterPro" id="IPR035984">
    <property type="entry name" value="Acyl-CoA-binding_sf"/>
</dbReference>
<dbReference type="PROSITE" id="PS51228">
    <property type="entry name" value="ACB_2"/>
    <property type="match status" value="2"/>
</dbReference>
<dbReference type="GO" id="GO:0005737">
    <property type="term" value="C:cytoplasm"/>
    <property type="evidence" value="ECO:0000318"/>
    <property type="project" value="GO_Central"/>
</dbReference>
<organism evidence="3 4">
    <name type="scientific">Pristionchus pacificus</name>
    <name type="common">Parasitic nematode worm</name>
    <dbReference type="NCBI Taxonomy" id="54126"/>
    <lineage>
        <taxon>Eukaryota</taxon>
        <taxon>Metazoa</taxon>
        <taxon>Ecdysozoa</taxon>
        <taxon>Nematoda</taxon>
        <taxon>Chromadorea</taxon>
        <taxon>Rhabditida</taxon>
        <taxon>Rhabditina</taxon>
        <taxon>Diplogasteromorpha</taxon>
        <taxon>Diplogasteroidea</taxon>
        <taxon>Neodiplogasteridae</taxon>
        <taxon>Pristionchus</taxon>
    </lineage>
</organism>
<dbReference type="AlphaFoldDB" id="A0A2A6CMD4"/>
<dbReference type="PRINTS" id="PR00689">
    <property type="entry name" value="ACOABINDINGP"/>
</dbReference>
<dbReference type="PANTHER" id="PTHR23310:SF120">
    <property type="entry name" value="ACYL-COA-BINDING PROTEIN HOMOLOG 3"/>
    <property type="match status" value="1"/>
</dbReference>
<evidence type="ECO:0000313" key="4">
    <source>
        <dbReference type="Proteomes" id="UP000005239"/>
    </source>
</evidence>
<keyword evidence="2" id="KW-0812">Transmembrane</keyword>
<dbReference type="Gene3D" id="1.20.80.10">
    <property type="match status" value="2"/>
</dbReference>
<accession>A0A2A6CMD4</accession>
<accession>A0A8R1U5H4</accession>
<keyword evidence="4" id="KW-1185">Reference proteome</keyword>
<proteinExistence type="predicted"/>
<keyword evidence="2" id="KW-0472">Membrane</keyword>